<dbReference type="OrthoDB" id="2272012at2759"/>
<dbReference type="EMBL" id="KQ245790">
    <property type="protein sequence ID" value="KNC73313.1"/>
    <property type="molecule type" value="Genomic_DNA"/>
</dbReference>
<dbReference type="Proteomes" id="UP000054560">
    <property type="component" value="Unassembled WGS sequence"/>
</dbReference>
<dbReference type="GeneID" id="25914632"/>
<gene>
    <name evidence="1" type="ORF">SARC_14128</name>
</gene>
<accession>A0A0L0FB41</accession>
<sequence length="67" mass="7570">MGSPNTGRKSVINTNAIIPSLATNQYQDKGTWCEAATVEMMEGMTKQEIKRQEVIYGMIQYIKNMPE</sequence>
<dbReference type="RefSeq" id="XP_014147215.1">
    <property type="nucleotide sequence ID" value="XM_014291740.1"/>
</dbReference>
<keyword evidence="2" id="KW-1185">Reference proteome</keyword>
<evidence type="ECO:0000313" key="1">
    <source>
        <dbReference type="EMBL" id="KNC73313.1"/>
    </source>
</evidence>
<dbReference type="AlphaFoldDB" id="A0A0L0FB41"/>
<proteinExistence type="predicted"/>
<protein>
    <submittedName>
        <fullName evidence="1">Uncharacterized protein</fullName>
    </submittedName>
</protein>
<name>A0A0L0FB41_9EUKA</name>
<organism evidence="1 2">
    <name type="scientific">Sphaeroforma arctica JP610</name>
    <dbReference type="NCBI Taxonomy" id="667725"/>
    <lineage>
        <taxon>Eukaryota</taxon>
        <taxon>Ichthyosporea</taxon>
        <taxon>Ichthyophonida</taxon>
        <taxon>Sphaeroforma</taxon>
    </lineage>
</organism>
<reference evidence="1 2" key="1">
    <citation type="submission" date="2011-02" db="EMBL/GenBank/DDBJ databases">
        <title>The Genome Sequence of Sphaeroforma arctica JP610.</title>
        <authorList>
            <consortium name="The Broad Institute Genome Sequencing Platform"/>
            <person name="Russ C."/>
            <person name="Cuomo C."/>
            <person name="Young S.K."/>
            <person name="Zeng Q."/>
            <person name="Gargeya S."/>
            <person name="Alvarado L."/>
            <person name="Berlin A."/>
            <person name="Chapman S.B."/>
            <person name="Chen Z."/>
            <person name="Freedman E."/>
            <person name="Gellesch M."/>
            <person name="Goldberg J."/>
            <person name="Griggs A."/>
            <person name="Gujja S."/>
            <person name="Heilman E."/>
            <person name="Heiman D."/>
            <person name="Howarth C."/>
            <person name="Mehta T."/>
            <person name="Neiman D."/>
            <person name="Pearson M."/>
            <person name="Roberts A."/>
            <person name="Saif S."/>
            <person name="Shea T."/>
            <person name="Shenoy N."/>
            <person name="Sisk P."/>
            <person name="Stolte C."/>
            <person name="Sykes S."/>
            <person name="White J."/>
            <person name="Yandava C."/>
            <person name="Burger G."/>
            <person name="Gray M.W."/>
            <person name="Holland P.W.H."/>
            <person name="King N."/>
            <person name="Lang F.B.F."/>
            <person name="Roger A.J."/>
            <person name="Ruiz-Trillo I."/>
            <person name="Haas B."/>
            <person name="Nusbaum C."/>
            <person name="Birren B."/>
        </authorList>
    </citation>
    <scope>NUCLEOTIDE SEQUENCE [LARGE SCALE GENOMIC DNA]</scope>
    <source>
        <strain evidence="1 2">JP610</strain>
    </source>
</reference>
<evidence type="ECO:0000313" key="2">
    <source>
        <dbReference type="Proteomes" id="UP000054560"/>
    </source>
</evidence>